<organism evidence="3 4">
    <name type="scientific">Stylosanthes scabra</name>
    <dbReference type="NCBI Taxonomy" id="79078"/>
    <lineage>
        <taxon>Eukaryota</taxon>
        <taxon>Viridiplantae</taxon>
        <taxon>Streptophyta</taxon>
        <taxon>Embryophyta</taxon>
        <taxon>Tracheophyta</taxon>
        <taxon>Spermatophyta</taxon>
        <taxon>Magnoliopsida</taxon>
        <taxon>eudicotyledons</taxon>
        <taxon>Gunneridae</taxon>
        <taxon>Pentapetalae</taxon>
        <taxon>rosids</taxon>
        <taxon>fabids</taxon>
        <taxon>Fabales</taxon>
        <taxon>Fabaceae</taxon>
        <taxon>Papilionoideae</taxon>
        <taxon>50 kb inversion clade</taxon>
        <taxon>dalbergioids sensu lato</taxon>
        <taxon>Dalbergieae</taxon>
        <taxon>Pterocarpus clade</taxon>
        <taxon>Stylosanthes</taxon>
    </lineage>
</organism>
<reference evidence="3 4" key="1">
    <citation type="journal article" date="2023" name="Plants (Basel)">
        <title>Bridging the Gap: Combining Genomics and Transcriptomics Approaches to Understand Stylosanthes scabra, an Orphan Legume from the Brazilian Caatinga.</title>
        <authorList>
            <person name="Ferreira-Neto J.R.C."/>
            <person name="da Silva M.D."/>
            <person name="Binneck E."/>
            <person name="de Melo N.F."/>
            <person name="da Silva R.H."/>
            <person name="de Melo A.L.T.M."/>
            <person name="Pandolfi V."/>
            <person name="Bustamante F.O."/>
            <person name="Brasileiro-Vidal A.C."/>
            <person name="Benko-Iseppon A.M."/>
        </authorList>
    </citation>
    <scope>NUCLEOTIDE SEQUENCE [LARGE SCALE GENOMIC DNA]</scope>
    <source>
        <tissue evidence="3">Leaves</tissue>
    </source>
</reference>
<evidence type="ECO:0000259" key="2">
    <source>
        <dbReference type="Pfam" id="PF25276"/>
    </source>
</evidence>
<dbReference type="Pfam" id="PF25276">
    <property type="entry name" value="DUF7870"/>
    <property type="match status" value="1"/>
</dbReference>
<keyword evidence="1" id="KW-0472">Membrane</keyword>
<keyword evidence="1" id="KW-1133">Transmembrane helix</keyword>
<proteinExistence type="predicted"/>
<dbReference type="PANTHER" id="PTHR33597">
    <property type="entry name" value="OS02G0760400 PROTEIN"/>
    <property type="match status" value="1"/>
</dbReference>
<dbReference type="EMBL" id="JASCZI010211552">
    <property type="protein sequence ID" value="MED6194291.1"/>
    <property type="molecule type" value="Genomic_DNA"/>
</dbReference>
<feature type="domain" description="DUF7870" evidence="2">
    <location>
        <begin position="259"/>
        <end position="422"/>
    </location>
</feature>
<feature type="transmembrane region" description="Helical" evidence="1">
    <location>
        <begin position="44"/>
        <end position="61"/>
    </location>
</feature>
<keyword evidence="4" id="KW-1185">Reference proteome</keyword>
<dbReference type="Proteomes" id="UP001341840">
    <property type="component" value="Unassembled WGS sequence"/>
</dbReference>
<keyword evidence="1" id="KW-0812">Transmembrane</keyword>
<comment type="caution">
    <text evidence="3">The sequence shown here is derived from an EMBL/GenBank/DDBJ whole genome shotgun (WGS) entry which is preliminary data.</text>
</comment>
<evidence type="ECO:0000313" key="4">
    <source>
        <dbReference type="Proteomes" id="UP001341840"/>
    </source>
</evidence>
<accession>A0ABU6XA88</accession>
<dbReference type="InterPro" id="IPR057192">
    <property type="entry name" value="DUF7870"/>
</dbReference>
<sequence length="423" mass="48330">MAIELIDVVALKSKHYVNFKKSIIKHLPKSPRYFIVRLIPSSKFMKIIFCLFLMIFTFATFDSVMRSSSFLERISSLKELQQQVQFTELVDQQANFDSVNMDQLLAVLFQDLTNEGLIKPQQNTVFMTNDDNNNNADPGIGPSIVSDYNMDLVSLSDLEKQKKILDNTVDFVFTSDFPAASKFIERTLKVDGVVAFLVSDNPSAKIYNPSNYKIAYVRRLDLIAVAMIKKEEAVHDQPPMMAAPRKLCGYSIDAKKAALQNLEDVLLEPPRTSSGKSRKYLKRTRYLPDLMGDSLESYPRRVFIDVGLPEKDGGASRTADWFHKNYPTAVEEEEVSATAKEVPEIGMSDWLWKNVKDEEYVVMKAEAEVVEEMVRRDTIGLVDELFLECKPHSKNRSRRAYWECLALYGKLMDEGVAVHQWWG</sequence>
<evidence type="ECO:0000256" key="1">
    <source>
        <dbReference type="SAM" id="Phobius"/>
    </source>
</evidence>
<dbReference type="PANTHER" id="PTHR33597:SF11">
    <property type="entry name" value="OS07G0620600 PROTEIN"/>
    <property type="match status" value="1"/>
</dbReference>
<name>A0ABU6XA88_9FABA</name>
<gene>
    <name evidence="3" type="ORF">PIB30_027135</name>
</gene>
<protein>
    <recommendedName>
        <fullName evidence="2">DUF7870 domain-containing protein</fullName>
    </recommendedName>
</protein>
<evidence type="ECO:0000313" key="3">
    <source>
        <dbReference type="EMBL" id="MED6194291.1"/>
    </source>
</evidence>